<organism evidence="8 9">
    <name type="scientific">Septoria linicola</name>
    <dbReference type="NCBI Taxonomy" id="215465"/>
    <lineage>
        <taxon>Eukaryota</taxon>
        <taxon>Fungi</taxon>
        <taxon>Dikarya</taxon>
        <taxon>Ascomycota</taxon>
        <taxon>Pezizomycotina</taxon>
        <taxon>Dothideomycetes</taxon>
        <taxon>Dothideomycetidae</taxon>
        <taxon>Mycosphaerellales</taxon>
        <taxon>Mycosphaerellaceae</taxon>
        <taxon>Septoria</taxon>
    </lineage>
</organism>
<evidence type="ECO:0000313" key="8">
    <source>
        <dbReference type="EMBL" id="USW47515.1"/>
    </source>
</evidence>
<dbReference type="InterPro" id="IPR036259">
    <property type="entry name" value="MFS_trans_sf"/>
</dbReference>
<sequence length="521" mass="56442">MAMDPTIDKTPRGSSPDSLGAVDDGDSEKDRIERLGCQRPPQLASLWQEIGFVFSITVSQLSSEYFVSGFTILLPTIANALDIAASSQTWPASVFSLVIASFLLPFGRLGDIHGCYPVYIGGCAWYCVWSLIAGFSKDEVMLNICRAIQGLGPAAYLPAGLQLLGSMYRPGPRKNLISAVYGAMAPLGFFVGLFFAGVSGEFATWRWYFWIGAILVFIVTITSCFCIPSDMDVHQGSGTKMDWLGSVSIISGLVLVVFAITSSSHEGWTEPYILVTFLLGVAALATAFWLEGWIVAQPLLAFDVFTKKHVRPFMVGLLFAYSTLGIYLLYASLFRMNVLGAGPMQLVAWYTPTAIVGVALAVVGGAILHIVPPLMLLIVTGLAIIIESVLLAMAPADAGYWQWIFIPMIMSTLAVDIVFTVSNVFFTSAMPARQQGLAGSIASVLLHLGMAILLGFAELVATETAYQGLKASYQNVFWYNLARGATCLVVFVAFVRIPRQKSDLTADEKAQRQSEISSETR</sequence>
<dbReference type="Proteomes" id="UP001056384">
    <property type="component" value="Chromosome 1"/>
</dbReference>
<dbReference type="GO" id="GO:0022857">
    <property type="term" value="F:transmembrane transporter activity"/>
    <property type="evidence" value="ECO:0007669"/>
    <property type="project" value="InterPro"/>
</dbReference>
<dbReference type="PROSITE" id="PS50850">
    <property type="entry name" value="MFS"/>
    <property type="match status" value="1"/>
</dbReference>
<gene>
    <name evidence="8" type="ORF">Slin15195_G008340</name>
</gene>
<keyword evidence="4 6" id="KW-0472">Membrane</keyword>
<feature type="transmembrane region" description="Helical" evidence="6">
    <location>
        <begin position="90"/>
        <end position="109"/>
    </location>
</feature>
<dbReference type="Pfam" id="PF07690">
    <property type="entry name" value="MFS_1"/>
    <property type="match status" value="1"/>
</dbReference>
<dbReference type="EMBL" id="CP099418">
    <property type="protein sequence ID" value="USW47515.1"/>
    <property type="molecule type" value="Genomic_DNA"/>
</dbReference>
<dbReference type="Gene3D" id="1.20.1720.10">
    <property type="entry name" value="Multidrug resistance protein D"/>
    <property type="match status" value="1"/>
</dbReference>
<feature type="transmembrane region" description="Helical" evidence="6">
    <location>
        <begin position="477"/>
        <end position="495"/>
    </location>
</feature>
<evidence type="ECO:0000256" key="6">
    <source>
        <dbReference type="SAM" id="Phobius"/>
    </source>
</evidence>
<evidence type="ECO:0000256" key="2">
    <source>
        <dbReference type="ARBA" id="ARBA00022692"/>
    </source>
</evidence>
<dbReference type="OrthoDB" id="2130629at2759"/>
<keyword evidence="3 6" id="KW-1133">Transmembrane helix</keyword>
<dbReference type="AlphaFoldDB" id="A0A9Q9AJC8"/>
<feature type="region of interest" description="Disordered" evidence="5">
    <location>
        <begin position="1"/>
        <end position="26"/>
    </location>
</feature>
<feature type="transmembrane region" description="Helical" evidence="6">
    <location>
        <begin position="272"/>
        <end position="292"/>
    </location>
</feature>
<feature type="transmembrane region" description="Helical" evidence="6">
    <location>
        <begin position="346"/>
        <end position="367"/>
    </location>
</feature>
<dbReference type="InterPro" id="IPR020846">
    <property type="entry name" value="MFS_dom"/>
</dbReference>
<evidence type="ECO:0000256" key="5">
    <source>
        <dbReference type="SAM" id="MobiDB-lite"/>
    </source>
</evidence>
<evidence type="ECO:0000256" key="4">
    <source>
        <dbReference type="ARBA" id="ARBA00023136"/>
    </source>
</evidence>
<dbReference type="PANTHER" id="PTHR42718:SF11">
    <property type="entry name" value="MAJOR FACILITATOR SUPERFAMILY (MFS) PROFILE DOMAIN-CONTAINING PROTEIN"/>
    <property type="match status" value="1"/>
</dbReference>
<keyword evidence="2 6" id="KW-0812">Transmembrane</keyword>
<dbReference type="PANTHER" id="PTHR42718">
    <property type="entry name" value="MAJOR FACILITATOR SUPERFAMILY MULTIDRUG TRANSPORTER MFSC"/>
    <property type="match status" value="1"/>
</dbReference>
<comment type="subcellular location">
    <subcellularLocation>
        <location evidence="1">Membrane</location>
        <topology evidence="1">Multi-pass membrane protein</topology>
    </subcellularLocation>
</comment>
<reference evidence="8" key="1">
    <citation type="submission" date="2022-06" db="EMBL/GenBank/DDBJ databases">
        <title>Complete genome sequences of two strains of the flax pathogen Septoria linicola.</title>
        <authorList>
            <person name="Lapalu N."/>
            <person name="Simon A."/>
            <person name="Demenou B."/>
            <person name="Paumier D."/>
            <person name="Guillot M.-P."/>
            <person name="Gout L."/>
            <person name="Valade R."/>
        </authorList>
    </citation>
    <scope>NUCLEOTIDE SEQUENCE</scope>
    <source>
        <strain evidence="8">SE15195</strain>
    </source>
</reference>
<name>A0A9Q9AJC8_9PEZI</name>
<proteinExistence type="predicted"/>
<dbReference type="Gene3D" id="1.20.1250.20">
    <property type="entry name" value="MFS general substrate transporter like domains"/>
    <property type="match status" value="1"/>
</dbReference>
<feature type="transmembrane region" description="Helical" evidence="6">
    <location>
        <begin position="147"/>
        <end position="164"/>
    </location>
</feature>
<keyword evidence="9" id="KW-1185">Reference proteome</keyword>
<feature type="domain" description="Major facilitator superfamily (MFS) profile" evidence="7">
    <location>
        <begin position="52"/>
        <end position="501"/>
    </location>
</feature>
<feature type="compositionally biased region" description="Basic and acidic residues" evidence="5">
    <location>
        <begin position="1"/>
        <end position="11"/>
    </location>
</feature>
<feature type="transmembrane region" description="Helical" evidence="6">
    <location>
        <begin position="374"/>
        <end position="394"/>
    </location>
</feature>
<evidence type="ECO:0000256" key="1">
    <source>
        <dbReference type="ARBA" id="ARBA00004141"/>
    </source>
</evidence>
<feature type="transmembrane region" description="Helical" evidence="6">
    <location>
        <begin position="207"/>
        <end position="229"/>
    </location>
</feature>
<evidence type="ECO:0000256" key="3">
    <source>
        <dbReference type="ARBA" id="ARBA00022989"/>
    </source>
</evidence>
<feature type="transmembrane region" description="Helical" evidence="6">
    <location>
        <begin position="400"/>
        <end position="425"/>
    </location>
</feature>
<feature type="transmembrane region" description="Helical" evidence="6">
    <location>
        <begin position="176"/>
        <end position="195"/>
    </location>
</feature>
<feature type="transmembrane region" description="Helical" evidence="6">
    <location>
        <begin position="313"/>
        <end position="334"/>
    </location>
</feature>
<protein>
    <submittedName>
        <fullName evidence="8">Major facilitator superfamily, MFS transporter superfamily</fullName>
    </submittedName>
</protein>
<feature type="transmembrane region" description="Helical" evidence="6">
    <location>
        <begin position="116"/>
        <end position="135"/>
    </location>
</feature>
<evidence type="ECO:0000259" key="7">
    <source>
        <dbReference type="PROSITE" id="PS50850"/>
    </source>
</evidence>
<evidence type="ECO:0000313" key="9">
    <source>
        <dbReference type="Proteomes" id="UP001056384"/>
    </source>
</evidence>
<dbReference type="GO" id="GO:0016020">
    <property type="term" value="C:membrane"/>
    <property type="evidence" value="ECO:0007669"/>
    <property type="project" value="UniProtKB-SubCell"/>
</dbReference>
<feature type="transmembrane region" description="Helical" evidence="6">
    <location>
        <begin position="241"/>
        <end position="260"/>
    </location>
</feature>
<dbReference type="InterPro" id="IPR011701">
    <property type="entry name" value="MFS"/>
</dbReference>
<accession>A0A9Q9AJC8</accession>
<dbReference type="SUPFAM" id="SSF103473">
    <property type="entry name" value="MFS general substrate transporter"/>
    <property type="match status" value="2"/>
</dbReference>
<feature type="transmembrane region" description="Helical" evidence="6">
    <location>
        <begin position="437"/>
        <end position="457"/>
    </location>
</feature>